<dbReference type="EMBL" id="JAGSPB010000003">
    <property type="protein sequence ID" value="MBV7267196.1"/>
    <property type="molecule type" value="Genomic_DNA"/>
</dbReference>
<keyword evidence="4" id="KW-1185">Reference proteome</keyword>
<feature type="compositionally biased region" description="Pro residues" evidence="1">
    <location>
        <begin position="41"/>
        <end position="51"/>
    </location>
</feature>
<name>A0ABS6SQ69_9SPHN</name>
<dbReference type="PROSITE" id="PS51257">
    <property type="entry name" value="PROKAR_LIPOPROTEIN"/>
    <property type="match status" value="1"/>
</dbReference>
<evidence type="ECO:0000256" key="2">
    <source>
        <dbReference type="SAM" id="SignalP"/>
    </source>
</evidence>
<evidence type="ECO:0008006" key="5">
    <source>
        <dbReference type="Google" id="ProtNLM"/>
    </source>
</evidence>
<organism evidence="3 4">
    <name type="scientific">Erythrobacter ani</name>
    <dbReference type="NCBI Taxonomy" id="2827235"/>
    <lineage>
        <taxon>Bacteria</taxon>
        <taxon>Pseudomonadati</taxon>
        <taxon>Pseudomonadota</taxon>
        <taxon>Alphaproteobacteria</taxon>
        <taxon>Sphingomonadales</taxon>
        <taxon>Erythrobacteraceae</taxon>
        <taxon>Erythrobacter/Porphyrobacter group</taxon>
        <taxon>Erythrobacter</taxon>
    </lineage>
</organism>
<feature type="region of interest" description="Disordered" evidence="1">
    <location>
        <begin position="23"/>
        <end position="75"/>
    </location>
</feature>
<evidence type="ECO:0000313" key="3">
    <source>
        <dbReference type="EMBL" id="MBV7267196.1"/>
    </source>
</evidence>
<comment type="caution">
    <text evidence="3">The sequence shown here is derived from an EMBL/GenBank/DDBJ whole genome shotgun (WGS) entry which is preliminary data.</text>
</comment>
<protein>
    <recommendedName>
        <fullName evidence="5">Peptidase inhibitor I78 family protein</fullName>
    </recommendedName>
</protein>
<proteinExistence type="predicted"/>
<reference evidence="3 4" key="1">
    <citation type="submission" date="2021-04" db="EMBL/GenBank/DDBJ databases">
        <authorList>
            <person name="Pira H."/>
            <person name="Risdian C."/>
            <person name="Wink J."/>
        </authorList>
    </citation>
    <scope>NUCLEOTIDE SEQUENCE [LARGE SCALE GENOMIC DNA]</scope>
    <source>
        <strain evidence="3 4">WH131</strain>
    </source>
</reference>
<gene>
    <name evidence="3" type="ORF">KCG45_13470</name>
</gene>
<evidence type="ECO:0000313" key="4">
    <source>
        <dbReference type="Proteomes" id="UP000699975"/>
    </source>
</evidence>
<feature type="chain" id="PRO_5045678897" description="Peptidase inhibitor I78 family protein" evidence="2">
    <location>
        <begin position="22"/>
        <end position="149"/>
    </location>
</feature>
<feature type="compositionally biased region" description="Low complexity" evidence="1">
    <location>
        <begin position="29"/>
        <end position="40"/>
    </location>
</feature>
<dbReference type="Proteomes" id="UP000699975">
    <property type="component" value="Unassembled WGS sequence"/>
</dbReference>
<feature type="signal peptide" evidence="2">
    <location>
        <begin position="1"/>
        <end position="21"/>
    </location>
</feature>
<accession>A0ABS6SQ69</accession>
<evidence type="ECO:0000256" key="1">
    <source>
        <dbReference type="SAM" id="MobiDB-lite"/>
    </source>
</evidence>
<keyword evidence="2" id="KW-0732">Signal</keyword>
<dbReference type="RefSeq" id="WP_218317827.1">
    <property type="nucleotide sequence ID" value="NZ_JAGSPB010000003.1"/>
</dbReference>
<sequence>MKTTGYCGLLAGVPLALSACAQVEDDGPSTDVPPSVSVPADTPPPIPPSPPLAERQRGDLPPCPGINPDIRRPPGSNCLGITPDQCGADRAQDFVGRRGTDNLRREISQLAVGGYRWIPYLTPVTDDLNPVRMNVLLSEGGLIDRIDCY</sequence>